<keyword evidence="3" id="KW-1185">Reference proteome</keyword>
<sequence length="85" mass="9086">MAGCIVQGWVELSSCKPKLLSNSAQLLAPGRSCLLAMITIGTPRVSVFFAILFSSIFASSNLSQSQLSTTNIMPKANNLSMRTCM</sequence>
<evidence type="ECO:0000313" key="2">
    <source>
        <dbReference type="EMBL" id="KAF6025140.1"/>
    </source>
</evidence>
<reference evidence="2" key="1">
    <citation type="submission" date="2020-06" db="EMBL/GenBank/DDBJ databases">
        <title>Draft genome of Bugula neritina, a colonial animal packing powerful symbionts and potential medicines.</title>
        <authorList>
            <person name="Rayko M."/>
        </authorList>
    </citation>
    <scope>NUCLEOTIDE SEQUENCE [LARGE SCALE GENOMIC DNA]</scope>
    <source>
        <strain evidence="2">Kwan_BN1</strain>
    </source>
</reference>
<dbReference type="AlphaFoldDB" id="A0A7J7JFY8"/>
<name>A0A7J7JFY8_BUGNE</name>
<protein>
    <submittedName>
        <fullName evidence="2">Uncharacterized protein</fullName>
    </submittedName>
</protein>
<organism evidence="2 3">
    <name type="scientific">Bugula neritina</name>
    <name type="common">Brown bryozoan</name>
    <name type="synonym">Sertularia neritina</name>
    <dbReference type="NCBI Taxonomy" id="10212"/>
    <lineage>
        <taxon>Eukaryota</taxon>
        <taxon>Metazoa</taxon>
        <taxon>Spiralia</taxon>
        <taxon>Lophotrochozoa</taxon>
        <taxon>Bryozoa</taxon>
        <taxon>Gymnolaemata</taxon>
        <taxon>Cheilostomatida</taxon>
        <taxon>Flustrina</taxon>
        <taxon>Buguloidea</taxon>
        <taxon>Bugulidae</taxon>
        <taxon>Bugula</taxon>
    </lineage>
</organism>
<keyword evidence="1" id="KW-0472">Membrane</keyword>
<comment type="caution">
    <text evidence="2">The sequence shown here is derived from an EMBL/GenBank/DDBJ whole genome shotgun (WGS) entry which is preliminary data.</text>
</comment>
<evidence type="ECO:0000256" key="1">
    <source>
        <dbReference type="SAM" id="Phobius"/>
    </source>
</evidence>
<keyword evidence="1" id="KW-0812">Transmembrane</keyword>
<feature type="transmembrane region" description="Helical" evidence="1">
    <location>
        <begin position="34"/>
        <end position="58"/>
    </location>
</feature>
<evidence type="ECO:0000313" key="3">
    <source>
        <dbReference type="Proteomes" id="UP000593567"/>
    </source>
</evidence>
<dbReference type="EMBL" id="VXIV02002490">
    <property type="protein sequence ID" value="KAF6025140.1"/>
    <property type="molecule type" value="Genomic_DNA"/>
</dbReference>
<accession>A0A7J7JFY8</accession>
<proteinExistence type="predicted"/>
<keyword evidence="1" id="KW-1133">Transmembrane helix</keyword>
<gene>
    <name evidence="2" type="ORF">EB796_016550</name>
</gene>
<dbReference type="Proteomes" id="UP000593567">
    <property type="component" value="Unassembled WGS sequence"/>
</dbReference>